<dbReference type="EMBL" id="MT733522">
    <property type="protein sequence ID" value="QWQ56159.1"/>
    <property type="molecule type" value="Genomic_DNA"/>
</dbReference>
<evidence type="ECO:0000256" key="8">
    <source>
        <dbReference type="SAM" id="Phobius"/>
    </source>
</evidence>
<name>A0A099P6F0_PICKU</name>
<evidence type="ECO:0000313" key="14">
    <source>
        <dbReference type="Proteomes" id="UP000189274"/>
    </source>
</evidence>
<feature type="transmembrane region" description="Helical" evidence="8">
    <location>
        <begin position="162"/>
        <end position="181"/>
    </location>
</feature>
<dbReference type="PANTHER" id="PTHR43341:SF9">
    <property type="entry name" value="DICARBOXYLIC AMINO ACID PERMEASE"/>
    <property type="match status" value="1"/>
</dbReference>
<protein>
    <submittedName>
        <fullName evidence="12">Amino acid permease 2</fullName>
    </submittedName>
    <submittedName>
        <fullName evidence="11">Dicarboxylic amino acid permease</fullName>
    </submittedName>
</protein>
<feature type="transmembrane region" description="Helical" evidence="8">
    <location>
        <begin position="193"/>
        <end position="212"/>
    </location>
</feature>
<feature type="transmembrane region" description="Helical" evidence="8">
    <location>
        <begin position="332"/>
        <end position="355"/>
    </location>
</feature>
<reference evidence="12" key="5">
    <citation type="journal article" date="2020" name="Appl. Microbiol. Biotechnol.">
        <title>Genetic engineering of an industrial yeast Candida glycerinogenes for efficient production of 2-phenylethanol.</title>
        <authorList>
            <person name="Wang Y."/>
            <person name="Zhang Z."/>
            <person name="Lu X."/>
            <person name="Zong H."/>
            <person name="Zhuge B."/>
        </authorList>
    </citation>
    <scope>NUCLEOTIDE SEQUENCE</scope>
    <source>
        <strain evidence="12">WL2002-5</strain>
    </source>
</reference>
<feature type="transmembrane region" description="Helical" evidence="8">
    <location>
        <begin position="243"/>
        <end position="267"/>
    </location>
</feature>
<dbReference type="eggNOG" id="KOG1286">
    <property type="taxonomic scope" value="Eukaryota"/>
</dbReference>
<dbReference type="InterPro" id="IPR050524">
    <property type="entry name" value="APC_YAT"/>
</dbReference>
<feature type="domain" description="Amino acid permease/ SLC12A" evidence="9">
    <location>
        <begin position="53"/>
        <end position="511"/>
    </location>
</feature>
<comment type="subcellular location">
    <subcellularLocation>
        <location evidence="1">Membrane</location>
        <topology evidence="1">Multi-pass membrane protein</topology>
    </subcellularLocation>
</comment>
<evidence type="ECO:0000259" key="9">
    <source>
        <dbReference type="Pfam" id="PF00324"/>
    </source>
</evidence>
<dbReference type="PANTHER" id="PTHR43341">
    <property type="entry name" value="AMINO ACID PERMEASE"/>
    <property type="match status" value="1"/>
</dbReference>
<dbReference type="InterPro" id="IPR004841">
    <property type="entry name" value="AA-permease/SLC12A_dom"/>
</dbReference>
<feature type="transmembrane region" description="Helical" evidence="8">
    <location>
        <begin position="54"/>
        <end position="75"/>
    </location>
</feature>
<dbReference type="FunFam" id="1.20.1740.10:FF:000006">
    <property type="entry name" value="General amino acid permease"/>
    <property type="match status" value="1"/>
</dbReference>
<accession>A0A099P6F0</accession>
<feature type="transmembrane region" description="Helical" evidence="8">
    <location>
        <begin position="457"/>
        <end position="474"/>
    </location>
</feature>
<dbReference type="EMBL" id="JQFK01000007">
    <property type="protein sequence ID" value="KGK39606.1"/>
    <property type="molecule type" value="Genomic_DNA"/>
</dbReference>
<evidence type="ECO:0000313" key="12">
    <source>
        <dbReference type="EMBL" id="QWQ56159.1"/>
    </source>
</evidence>
<evidence type="ECO:0000256" key="4">
    <source>
        <dbReference type="ARBA" id="ARBA00022692"/>
    </source>
</evidence>
<keyword evidence="5" id="KW-0029">Amino-acid transport</keyword>
<keyword evidence="3" id="KW-0813">Transport</keyword>
<dbReference type="GO" id="GO:0016020">
    <property type="term" value="C:membrane"/>
    <property type="evidence" value="ECO:0007669"/>
    <property type="project" value="UniProtKB-SubCell"/>
</dbReference>
<evidence type="ECO:0000313" key="10">
    <source>
        <dbReference type="EMBL" id="KGK39606.1"/>
    </source>
</evidence>
<gene>
    <name evidence="12" type="primary">AAP2</name>
    <name evidence="11" type="ORF">BOH78_1559</name>
    <name evidence="10" type="ORF">JL09_g1182</name>
</gene>
<reference evidence="14" key="3">
    <citation type="journal article" date="2017" name="Genome Announc.">
        <title>Genome sequences of Cyberlindnera fabianii 65, Pichia kudriavzevii 129, and Saccharomyces cerevisiae 131 isolated from fermented masau fruits in Zimbabwe.</title>
        <authorList>
            <person name="van Rijswijck I.M.H."/>
            <person name="Derks M.F.L."/>
            <person name="Abee T."/>
            <person name="de Ridder D."/>
            <person name="Smid E.J."/>
        </authorList>
    </citation>
    <scope>NUCLEOTIDE SEQUENCE [LARGE SCALE GENOMIC DNA]</scope>
    <source>
        <strain evidence="14">129</strain>
    </source>
</reference>
<evidence type="ECO:0000256" key="1">
    <source>
        <dbReference type="ARBA" id="ARBA00004141"/>
    </source>
</evidence>
<dbReference type="PIRSF" id="PIRSF006060">
    <property type="entry name" value="AA_transporter"/>
    <property type="match status" value="1"/>
</dbReference>
<dbReference type="Pfam" id="PF00324">
    <property type="entry name" value="AA_permease"/>
    <property type="match status" value="1"/>
</dbReference>
<feature type="transmembrane region" description="Helical" evidence="8">
    <location>
        <begin position="134"/>
        <end position="156"/>
    </location>
</feature>
<feature type="transmembrane region" description="Helical" evidence="8">
    <location>
        <begin position="288"/>
        <end position="312"/>
    </location>
</feature>
<dbReference type="InterPro" id="IPR004840">
    <property type="entry name" value="Amino_acid_permease_CS"/>
</dbReference>
<feature type="transmembrane region" description="Helical" evidence="8">
    <location>
        <begin position="417"/>
        <end position="436"/>
    </location>
</feature>
<reference evidence="11" key="4">
    <citation type="submission" date="2017-01" db="EMBL/GenBank/DDBJ databases">
        <authorList>
            <person name="Mah S.A."/>
            <person name="Swanson W.J."/>
            <person name="Moy G.W."/>
            <person name="Vacquier V.D."/>
        </authorList>
    </citation>
    <scope>NUCLEOTIDE SEQUENCE [LARGE SCALE GENOMIC DNA]</scope>
    <source>
        <strain evidence="11">129</strain>
    </source>
</reference>
<dbReference type="Proteomes" id="UP000029867">
    <property type="component" value="Unassembled WGS sequence"/>
</dbReference>
<dbReference type="AlphaFoldDB" id="A0A099P6F0"/>
<organism evidence="10 13">
    <name type="scientific">Pichia kudriavzevii</name>
    <name type="common">Yeast</name>
    <name type="synonym">Issatchenkia orientalis</name>
    <dbReference type="NCBI Taxonomy" id="4909"/>
    <lineage>
        <taxon>Eukaryota</taxon>
        <taxon>Fungi</taxon>
        <taxon>Dikarya</taxon>
        <taxon>Ascomycota</taxon>
        <taxon>Saccharomycotina</taxon>
        <taxon>Pichiomycetes</taxon>
        <taxon>Pichiales</taxon>
        <taxon>Pichiaceae</taxon>
        <taxon>Pichia</taxon>
    </lineage>
</organism>
<reference evidence="10" key="2">
    <citation type="submission" date="2014-08" db="EMBL/GenBank/DDBJ databases">
        <title>Exploiting Issatchenkia orientalis SD108 for Succinic Acid Production.</title>
        <authorList>
            <person name="Xiao H."/>
            <person name="Shao Z."/>
            <person name="Jiang Y."/>
            <person name="Dole S."/>
            <person name="Zhao H."/>
        </authorList>
    </citation>
    <scope>NUCLEOTIDE SEQUENCE [LARGE SCALE GENOMIC DNA]</scope>
    <source>
        <strain evidence="10">SD108</strain>
    </source>
</reference>
<dbReference type="HOGENOM" id="CLU_007946_12_1_1"/>
<dbReference type="Proteomes" id="UP000189274">
    <property type="component" value="Unassembled WGS sequence"/>
</dbReference>
<evidence type="ECO:0000256" key="6">
    <source>
        <dbReference type="ARBA" id="ARBA00022989"/>
    </source>
</evidence>
<feature type="transmembrane region" description="Helical" evidence="8">
    <location>
        <begin position="81"/>
        <end position="102"/>
    </location>
</feature>
<sequence>MFEDIKKNFKVGTQEEIVDVDLAPVDSNRSIQIDQHGQVSEDQVLQRDFKSRHVSMMAIASAIGTGLIIGSGTAYQRGGPASLFLGYIFTGSILIVTLFCLGEMAAMCPMDKAFSGYCTRFCDKSLGFAAGWNYFFNYALTLASELSGVGLVIQYWRPDLNPGIFIAVFWVVCLAANWFNVKVYGEAEFWTACVKLITLAICFITCIVISAGGGPNHKTVGFQYWREEAFLEYLRPGSTGRFLGWWACVVQSVFAYAGCECIGVIFGEAPDPKKTVPKATRQVFLRICGVYVLGVFLLGIAVSPVSPLLAAGGHNASGSPFVIAMKTASIKVLPSFVNACLLFFVGGAANSDIYLGSRTLYGLARDGMAPKFYLKLNNNGVPYWGCVTTAAFGLLAFMSCTSGAATIFGYLTSAVSVFSLLTWLNILLSYLTFYNATIYQNIPKEDIPFRVWWQPYPAYYGIFFVVIITFFNGYNAFIPTFSYKQFLVSYIGVFVYLAMIFGYKLFYRTERVTRKTARLYNYVENVVSIDSALEKATV</sequence>
<keyword evidence="6 8" id="KW-1133">Transmembrane helix</keyword>
<reference evidence="13" key="1">
    <citation type="journal article" date="2014" name="Microb. Cell Fact.">
        <title>Exploiting Issatchenkia orientalis SD108 for succinic acid production.</title>
        <authorList>
            <person name="Xiao H."/>
            <person name="Shao Z."/>
            <person name="Jiang Y."/>
            <person name="Dole S."/>
            <person name="Zhao H."/>
        </authorList>
    </citation>
    <scope>NUCLEOTIDE SEQUENCE [LARGE SCALE GENOMIC DNA]</scope>
    <source>
        <strain evidence="13">SD108</strain>
    </source>
</reference>
<evidence type="ECO:0000313" key="11">
    <source>
        <dbReference type="EMBL" id="ONH75892.1"/>
    </source>
</evidence>
<evidence type="ECO:0000256" key="5">
    <source>
        <dbReference type="ARBA" id="ARBA00022970"/>
    </source>
</evidence>
<feature type="transmembrane region" description="Helical" evidence="8">
    <location>
        <begin position="486"/>
        <end position="506"/>
    </location>
</feature>
<dbReference type="GO" id="GO:0015171">
    <property type="term" value="F:amino acid transmembrane transporter activity"/>
    <property type="evidence" value="ECO:0007669"/>
    <property type="project" value="UniProtKB-ARBA"/>
</dbReference>
<dbReference type="PROSITE" id="PS00218">
    <property type="entry name" value="AMINO_ACID_PERMEASE_1"/>
    <property type="match status" value="1"/>
</dbReference>
<evidence type="ECO:0000256" key="2">
    <source>
        <dbReference type="ARBA" id="ARBA00006983"/>
    </source>
</evidence>
<dbReference type="EMBL" id="MQVM01000005">
    <property type="protein sequence ID" value="ONH75892.1"/>
    <property type="molecule type" value="Genomic_DNA"/>
</dbReference>
<comment type="similarity">
    <text evidence="2">Belongs to the amino acid-polyamine-organocation (APC) superfamily. YAT (TC 2.A.3.10) family.</text>
</comment>
<evidence type="ECO:0000313" key="13">
    <source>
        <dbReference type="Proteomes" id="UP000029867"/>
    </source>
</evidence>
<keyword evidence="4 8" id="KW-0812">Transmembrane</keyword>
<evidence type="ECO:0000256" key="3">
    <source>
        <dbReference type="ARBA" id="ARBA00022448"/>
    </source>
</evidence>
<dbReference type="VEuPathDB" id="FungiDB:C5L36_0C06120"/>
<dbReference type="Gene3D" id="1.20.1740.10">
    <property type="entry name" value="Amino acid/polyamine transporter I"/>
    <property type="match status" value="1"/>
</dbReference>
<feature type="transmembrane region" description="Helical" evidence="8">
    <location>
        <begin position="381"/>
        <end position="411"/>
    </location>
</feature>
<keyword evidence="7 8" id="KW-0472">Membrane</keyword>
<evidence type="ECO:0000256" key="7">
    <source>
        <dbReference type="ARBA" id="ARBA00023136"/>
    </source>
</evidence>
<proteinExistence type="inferred from homology"/>